<dbReference type="EMBL" id="JQIF01000095">
    <property type="protein sequence ID" value="KGJ51839.1"/>
    <property type="molecule type" value="Genomic_DNA"/>
</dbReference>
<dbReference type="InterPro" id="IPR036515">
    <property type="entry name" value="Transposase_17_sf"/>
</dbReference>
<dbReference type="SUPFAM" id="SSF143422">
    <property type="entry name" value="Transposase IS200-like"/>
    <property type="match status" value="1"/>
</dbReference>
<dbReference type="Pfam" id="PF01797">
    <property type="entry name" value="Y1_Tnp"/>
    <property type="match status" value="1"/>
</dbReference>
<comment type="caution">
    <text evidence="2">The sequence shown here is derived from an EMBL/GenBank/DDBJ whole genome shotgun (WGS) entry which is preliminary data.</text>
</comment>
<dbReference type="NCBIfam" id="NF033573">
    <property type="entry name" value="transpos_IS200"/>
    <property type="match status" value="1"/>
</dbReference>
<feature type="domain" description="Transposase IS200-like" evidence="1">
    <location>
        <begin position="11"/>
        <end position="130"/>
    </location>
</feature>
<reference evidence="2 4" key="1">
    <citation type="submission" date="2014-08" db="EMBL/GenBank/DDBJ databases">
        <title>Clostridium innocuum, an unnegligible vancomycin-resistant pathogen causing extra-intestinal infections.</title>
        <authorList>
            <person name="Feng Y."/>
            <person name="Chiu C.-H."/>
        </authorList>
    </citation>
    <scope>NUCLEOTIDE SEQUENCE [LARGE SCALE GENOMIC DNA]</scope>
    <source>
        <strain evidence="2 4">AN88</strain>
    </source>
</reference>
<evidence type="ECO:0000313" key="3">
    <source>
        <dbReference type="EMBL" id="MZH55013.1"/>
    </source>
</evidence>
<evidence type="ECO:0000313" key="4">
    <source>
        <dbReference type="Proteomes" id="UP000030008"/>
    </source>
</evidence>
<dbReference type="PANTHER" id="PTHR33360">
    <property type="entry name" value="TRANSPOSASE FOR INSERTION SEQUENCE ELEMENT IS200"/>
    <property type="match status" value="1"/>
</dbReference>
<evidence type="ECO:0000259" key="1">
    <source>
        <dbReference type="SMART" id="SM01321"/>
    </source>
</evidence>
<accession>A0A099I1J3</accession>
<dbReference type="GO" id="GO:0003677">
    <property type="term" value="F:DNA binding"/>
    <property type="evidence" value="ECO:0007669"/>
    <property type="project" value="InterPro"/>
</dbReference>
<dbReference type="GO" id="GO:0006313">
    <property type="term" value="P:DNA transposition"/>
    <property type="evidence" value="ECO:0007669"/>
    <property type="project" value="InterPro"/>
</dbReference>
<dbReference type="EMBL" id="WWTN01000005">
    <property type="protein sequence ID" value="MZH55013.1"/>
    <property type="molecule type" value="Genomic_DNA"/>
</dbReference>
<dbReference type="SMART" id="SM01321">
    <property type="entry name" value="Y1_Tnp"/>
    <property type="match status" value="1"/>
</dbReference>
<dbReference type="InterPro" id="IPR002686">
    <property type="entry name" value="Transposase_17"/>
</dbReference>
<dbReference type="Proteomes" id="UP000030008">
    <property type="component" value="Unassembled WGS sequence"/>
</dbReference>
<gene>
    <name evidence="3" type="primary">tnpA</name>
    <name evidence="2" type="ORF">CIAN88_18080</name>
    <name evidence="3" type="ORF">GT664_04365</name>
</gene>
<dbReference type="Gene3D" id="3.30.70.1290">
    <property type="entry name" value="Transposase IS200-like"/>
    <property type="match status" value="1"/>
</dbReference>
<name>A0A099I1J3_CLOIN</name>
<proteinExistence type="predicted"/>
<dbReference type="GO" id="GO:0004803">
    <property type="term" value="F:transposase activity"/>
    <property type="evidence" value="ECO:0007669"/>
    <property type="project" value="InterPro"/>
</dbReference>
<dbReference type="Proteomes" id="UP000604383">
    <property type="component" value="Unassembled WGS sequence"/>
</dbReference>
<reference evidence="3" key="2">
    <citation type="journal article" date="2019" name="Nat. Med.">
        <title>A library of human gut bacterial isolates paired with longitudinal multiomics data enables mechanistic microbiome research.</title>
        <authorList>
            <person name="Poyet M."/>
            <person name="Groussin M."/>
            <person name="Gibbons S.M."/>
            <person name="Avila-Pacheco J."/>
            <person name="Jiang X."/>
            <person name="Kearney S.M."/>
            <person name="Perrotta A.R."/>
            <person name="Berdy B."/>
            <person name="Zhao S."/>
            <person name="Lieberman T.D."/>
            <person name="Swanson P.K."/>
            <person name="Smith M."/>
            <person name="Roesemann S."/>
            <person name="Alexander J.E."/>
            <person name="Rich S.A."/>
            <person name="Livny J."/>
            <person name="Vlamakis H."/>
            <person name="Clish C."/>
            <person name="Bullock K."/>
            <person name="Deik A."/>
            <person name="Scott J."/>
            <person name="Pierce K.A."/>
            <person name="Xavier R.J."/>
            <person name="Alm E.J."/>
        </authorList>
    </citation>
    <scope>NUCLEOTIDE SEQUENCE</scope>
    <source>
        <strain evidence="3">BIOML-A12</strain>
    </source>
</reference>
<dbReference type="RefSeq" id="WP_002606802.1">
    <property type="nucleotide sequence ID" value="NZ_BAABXQ010000005.1"/>
</dbReference>
<protein>
    <submittedName>
        <fullName evidence="2 3">Transposase</fullName>
    </submittedName>
</protein>
<sequence length="142" mass="16529">MLDLDSNAHSVFALHYHLIMTTKYRRRVFDDVISDRAKDIFLHIARSYNISLQEWNHDVDHIHILFSAHPNSCLTKFINAYKSASSRLLKKEFPEIREKLWKEAFWSQSFCLISTGGVTTDIIKAYIESQGEKNGVKKRVSV</sequence>
<evidence type="ECO:0000313" key="2">
    <source>
        <dbReference type="EMBL" id="KGJ51839.1"/>
    </source>
</evidence>
<dbReference type="PANTHER" id="PTHR33360:SF4">
    <property type="entry name" value="TRANSPOSASE IS200-LIKE PROTEIN"/>
    <property type="match status" value="1"/>
</dbReference>
<dbReference type="AlphaFoldDB" id="A0A099I1J3"/>
<organism evidence="2 4">
    <name type="scientific">Clostridium innocuum</name>
    <dbReference type="NCBI Taxonomy" id="1522"/>
    <lineage>
        <taxon>Bacteria</taxon>
        <taxon>Bacillati</taxon>
        <taxon>Bacillota</taxon>
        <taxon>Clostridia</taxon>
        <taxon>Eubacteriales</taxon>
        <taxon>Clostridiaceae</taxon>
        <taxon>Clostridium</taxon>
    </lineage>
</organism>